<dbReference type="EMBL" id="LT670846">
    <property type="protein sequence ID" value="SHK38747.1"/>
    <property type="molecule type" value="Genomic_DNA"/>
</dbReference>
<dbReference type="PROSITE" id="PS50263">
    <property type="entry name" value="CN_HYDROLASE"/>
    <property type="match status" value="1"/>
</dbReference>
<dbReference type="OrthoDB" id="9811121at2"/>
<evidence type="ECO:0000259" key="1">
    <source>
        <dbReference type="PROSITE" id="PS50263"/>
    </source>
</evidence>
<dbReference type="PANTHER" id="PTHR23088">
    <property type="entry name" value="NITRILASE-RELATED"/>
    <property type="match status" value="1"/>
</dbReference>
<dbReference type="Pfam" id="PF00795">
    <property type="entry name" value="CN_hydrolase"/>
    <property type="match status" value="1"/>
</dbReference>
<dbReference type="GO" id="GO:0016787">
    <property type="term" value="F:hydrolase activity"/>
    <property type="evidence" value="ECO:0007669"/>
    <property type="project" value="UniProtKB-KW"/>
</dbReference>
<organism evidence="2 3">
    <name type="scientific">Thermocrinis minervae</name>
    <dbReference type="NCBI Taxonomy" id="381751"/>
    <lineage>
        <taxon>Bacteria</taxon>
        <taxon>Pseudomonadati</taxon>
        <taxon>Aquificota</taxon>
        <taxon>Aquificia</taxon>
        <taxon>Aquificales</taxon>
        <taxon>Aquificaceae</taxon>
        <taxon>Thermocrinis</taxon>
    </lineage>
</organism>
<name>A0A1M6S2P4_9AQUI</name>
<protein>
    <submittedName>
        <fullName evidence="2">Predicted amidohydrolase</fullName>
    </submittedName>
</protein>
<dbReference type="InterPro" id="IPR003010">
    <property type="entry name" value="C-N_Hydrolase"/>
</dbReference>
<feature type="domain" description="CN hydrolase" evidence="1">
    <location>
        <begin position="1"/>
        <end position="232"/>
    </location>
</feature>
<accession>A0A1M6S2P4</accession>
<keyword evidence="2" id="KW-0378">Hydrolase</keyword>
<evidence type="ECO:0000313" key="2">
    <source>
        <dbReference type="EMBL" id="SHK38747.1"/>
    </source>
</evidence>
<proteinExistence type="predicted"/>
<dbReference type="SUPFAM" id="SSF56317">
    <property type="entry name" value="Carbon-nitrogen hydrolase"/>
    <property type="match status" value="1"/>
</dbReference>
<dbReference type="AlphaFoldDB" id="A0A1M6S2P4"/>
<gene>
    <name evidence="2" type="ORF">SAMN05444391_0848</name>
</gene>
<dbReference type="Proteomes" id="UP000189810">
    <property type="component" value="Chromosome I"/>
</dbReference>
<sequence length="245" mass="27775">MRVYSLQFKVAFGKVEENLKIAEGFLNQVEEGSLVVLPEMWQCGFDYENMYEHAKATDQIIEKLVEYSGKRKLTIVGTYPVLKDGRLYNSAVIISEGKLLGQRSKIKLFPLYEENNHFSPGDENPVFYTPHGPIGILICFELRFPELALDLRRKGAKILVVPSMWGLRRKEHLRVLTLARALDTQSFLILANAYGKIGEEEYAGCSAIVDPWGRLLAYSDWGDTLLSSFVDLKLVDEVRKGLPLS</sequence>
<evidence type="ECO:0000313" key="3">
    <source>
        <dbReference type="Proteomes" id="UP000189810"/>
    </source>
</evidence>
<dbReference type="RefSeq" id="WP_079653985.1">
    <property type="nucleotide sequence ID" value="NZ_LT670846.1"/>
</dbReference>
<dbReference type="InterPro" id="IPR036526">
    <property type="entry name" value="C-N_Hydrolase_sf"/>
</dbReference>
<dbReference type="PANTHER" id="PTHR23088:SF27">
    <property type="entry name" value="DEAMINATED GLUTATHIONE AMIDASE"/>
    <property type="match status" value="1"/>
</dbReference>
<reference evidence="2 3" key="1">
    <citation type="submission" date="2016-11" db="EMBL/GenBank/DDBJ databases">
        <authorList>
            <person name="Jaros S."/>
            <person name="Januszkiewicz K."/>
            <person name="Wedrychowicz H."/>
        </authorList>
    </citation>
    <scope>NUCLEOTIDE SEQUENCE [LARGE SCALE GENOMIC DNA]</scope>
    <source>
        <strain evidence="2 3">DSM 19557</strain>
    </source>
</reference>
<dbReference type="STRING" id="381751.SAMN05444391_0848"/>
<keyword evidence="3" id="KW-1185">Reference proteome</keyword>
<dbReference type="Gene3D" id="3.60.110.10">
    <property type="entry name" value="Carbon-nitrogen hydrolase"/>
    <property type="match status" value="1"/>
</dbReference>